<dbReference type="GO" id="GO:0031528">
    <property type="term" value="C:microvillus membrane"/>
    <property type="evidence" value="ECO:0007669"/>
    <property type="project" value="UniProtKB-SubCell"/>
</dbReference>
<reference evidence="10" key="2">
    <citation type="submission" date="2025-08" db="UniProtKB">
        <authorList>
            <consortium name="Ensembl"/>
        </authorList>
    </citation>
    <scope>IDENTIFICATION</scope>
</reference>
<feature type="transmembrane region" description="Helical" evidence="8">
    <location>
        <begin position="480"/>
        <end position="505"/>
    </location>
</feature>
<evidence type="ECO:0000256" key="8">
    <source>
        <dbReference type="SAM" id="Phobius"/>
    </source>
</evidence>
<feature type="coiled-coil region" evidence="7">
    <location>
        <begin position="257"/>
        <end position="301"/>
    </location>
</feature>
<evidence type="ECO:0000256" key="4">
    <source>
        <dbReference type="ARBA" id="ARBA00022989"/>
    </source>
</evidence>
<keyword evidence="4 8" id="KW-1133">Transmembrane helix</keyword>
<feature type="transmembrane region" description="Helical" evidence="8">
    <location>
        <begin position="433"/>
        <end position="459"/>
    </location>
</feature>
<keyword evidence="6" id="KW-0325">Glycoprotein</keyword>
<reference evidence="10 11" key="1">
    <citation type="journal article" date="2019" name="Proc. Natl. Acad. Sci. U.S.A.">
        <title>Regulatory changes in pterin and carotenoid genes underlie balanced color polymorphisms in the wall lizard.</title>
        <authorList>
            <person name="Andrade P."/>
            <person name="Pinho C."/>
            <person name="Perez I de Lanuza G."/>
            <person name="Afonso S."/>
            <person name="Brejcha J."/>
            <person name="Rubin C.J."/>
            <person name="Wallerman O."/>
            <person name="Pereira P."/>
            <person name="Sabatino S.J."/>
            <person name="Bellati A."/>
            <person name="Pellitteri-Rosa D."/>
            <person name="Bosakova Z."/>
            <person name="Bunikis I."/>
            <person name="Carretero M.A."/>
            <person name="Feiner N."/>
            <person name="Marsik P."/>
            <person name="Pauperio F."/>
            <person name="Salvi D."/>
            <person name="Soler L."/>
            <person name="While G.M."/>
            <person name="Uller T."/>
            <person name="Font E."/>
            <person name="Andersson L."/>
            <person name="Carneiro M."/>
        </authorList>
    </citation>
    <scope>NUCLEOTIDE SEQUENCE</scope>
</reference>
<sequence>MQDAALSRGTRGFGMPCPLLLLLAFAVILLDPVHSQQCSLGSPSPILQFADVGAEQRIPAHHRVPGSMDHLYALVHGYLEVVQQNPFPTELLRDALNDPPSANTSQILQYQTGYIICATIAVIYFVAVPMTGLCLCCCRKHRHCGGRIKAYRRSLLCQRNLLMFCLLLTTLVILGGVICAFAANQKVKEELEPGTRDALNTLQVLRHHMNWVPRGVQLTVEQFTVPKQQILSDLNNVSWTIGTTIHLLLKGNVYSAMDALKARVQDLQNSLHHLQTLNKTVQALIQQQDELEAALKDRKQSLTSLLEDPGCIYCAGALSQAQSLELGANYRKVPSVEKVLKTLHGLPKANFSEMIRRANSSFNSIPGLALVKMADVVQELKEEIEKAGQKLQSIPDNFPISDHTRPMNDALVKAENKSRPYFLEAKRYETYRWLAGIIACTVILLIVFCNFLGLSFGTYGLVLREDPSDYERRGEAGARLLLIGVVFSFLFSWLLILLVFGTFLLGGNVQTLVCKHWANQEIYKFIDMPGNLPPSMNITEHLGLKKSLKITSAYQQCKNGAGLWEVLQLEDNYTLDKYLQVSKYTAEFQKRLDNFNIRFEDIVLLNAEGKKDLETFRDSRIDRVDYANFRAEMHNPVVRTNIQDLAVELERLSKVQNDRALLERLTEEARKLKEIQNTKVLTMEDLVVKLKESVDYLSTLGPGFQAQINNTKSQIGLIEKMFPIQTRKILRQELDCFVRKEVGYVSQYLKWLRSVLTEDVASCKPFSTALDNGRVILCDRIADPWNAFWFSLGCCAFFLLPSIFFAIKTTKHFRPIRHRLVSTGSEETYPFHIPRVTSLRL</sequence>
<protein>
    <submittedName>
        <fullName evidence="10">Prominin 2</fullName>
    </submittedName>
</protein>
<dbReference type="GO" id="GO:0031346">
    <property type="term" value="P:positive regulation of cell projection organization"/>
    <property type="evidence" value="ECO:0007669"/>
    <property type="project" value="Ensembl"/>
</dbReference>
<dbReference type="Ensembl" id="ENSPMRT00000014989.1">
    <property type="protein sequence ID" value="ENSPMRP00000014026.1"/>
    <property type="gene ID" value="ENSPMRG00000009378.1"/>
</dbReference>
<dbReference type="GO" id="GO:0016324">
    <property type="term" value="C:apical plasma membrane"/>
    <property type="evidence" value="ECO:0007669"/>
    <property type="project" value="TreeGrafter"/>
</dbReference>
<keyword evidence="11" id="KW-1185">Reference proteome</keyword>
<evidence type="ECO:0000256" key="9">
    <source>
        <dbReference type="SAM" id="SignalP"/>
    </source>
</evidence>
<evidence type="ECO:0000256" key="7">
    <source>
        <dbReference type="SAM" id="Coils"/>
    </source>
</evidence>
<dbReference type="PANTHER" id="PTHR22730:SF6">
    <property type="entry name" value="PROMININ-2"/>
    <property type="match status" value="1"/>
</dbReference>
<dbReference type="KEGG" id="pmua:114602625"/>
<evidence type="ECO:0000256" key="2">
    <source>
        <dbReference type="ARBA" id="ARBA00006058"/>
    </source>
</evidence>
<keyword evidence="5 8" id="KW-0472">Membrane</keyword>
<comment type="similarity">
    <text evidence="2">Belongs to the prominin family.</text>
</comment>
<feature type="signal peptide" evidence="9">
    <location>
        <begin position="1"/>
        <end position="35"/>
    </location>
</feature>
<organism evidence="10 11">
    <name type="scientific">Podarcis muralis</name>
    <name type="common">Wall lizard</name>
    <name type="synonym">Lacerta muralis</name>
    <dbReference type="NCBI Taxonomy" id="64176"/>
    <lineage>
        <taxon>Eukaryota</taxon>
        <taxon>Metazoa</taxon>
        <taxon>Chordata</taxon>
        <taxon>Craniata</taxon>
        <taxon>Vertebrata</taxon>
        <taxon>Euteleostomi</taxon>
        <taxon>Lepidosauria</taxon>
        <taxon>Squamata</taxon>
        <taxon>Bifurcata</taxon>
        <taxon>Unidentata</taxon>
        <taxon>Episquamata</taxon>
        <taxon>Laterata</taxon>
        <taxon>Lacertibaenia</taxon>
        <taxon>Lacertidae</taxon>
        <taxon>Podarcis</taxon>
    </lineage>
</organism>
<dbReference type="AlphaFoldDB" id="A0A670IQP9"/>
<dbReference type="OMA" id="ASTQQCH"/>
<feature type="transmembrane region" description="Helical" evidence="8">
    <location>
        <begin position="113"/>
        <end position="138"/>
    </location>
</feature>
<proteinExistence type="inferred from homology"/>
<evidence type="ECO:0000256" key="6">
    <source>
        <dbReference type="ARBA" id="ARBA00023180"/>
    </source>
</evidence>
<reference evidence="10" key="3">
    <citation type="submission" date="2025-09" db="UniProtKB">
        <authorList>
            <consortium name="Ensembl"/>
        </authorList>
    </citation>
    <scope>IDENTIFICATION</scope>
</reference>
<dbReference type="GO" id="GO:0009986">
    <property type="term" value="C:cell surface"/>
    <property type="evidence" value="ECO:0007669"/>
    <property type="project" value="Ensembl"/>
</dbReference>
<dbReference type="Pfam" id="PF05478">
    <property type="entry name" value="Prominin"/>
    <property type="match status" value="1"/>
</dbReference>
<dbReference type="GO" id="GO:0071914">
    <property type="term" value="C:prominosome"/>
    <property type="evidence" value="ECO:0007669"/>
    <property type="project" value="Ensembl"/>
</dbReference>
<dbReference type="GeneID" id="114602625"/>
<keyword evidence="7" id="KW-0175">Coiled coil</keyword>
<comment type="subcellular location">
    <subcellularLocation>
        <location evidence="1">Cell projection</location>
        <location evidence="1">Microvillus membrane</location>
        <topology evidence="1">Multi-pass membrane protein</topology>
    </subcellularLocation>
</comment>
<dbReference type="Proteomes" id="UP000472272">
    <property type="component" value="Chromosome 8"/>
</dbReference>
<evidence type="ECO:0000256" key="1">
    <source>
        <dbReference type="ARBA" id="ARBA00004475"/>
    </source>
</evidence>
<dbReference type="GeneTree" id="ENSGT00530000063586"/>
<evidence type="ECO:0000313" key="11">
    <source>
        <dbReference type="Proteomes" id="UP000472272"/>
    </source>
</evidence>
<dbReference type="RefSeq" id="XP_028596902.1">
    <property type="nucleotide sequence ID" value="XM_028741069.1"/>
</dbReference>
<dbReference type="InterPro" id="IPR008795">
    <property type="entry name" value="Prominin"/>
</dbReference>
<dbReference type="PANTHER" id="PTHR22730">
    <property type="entry name" value="PROMININ PROM PROTEIN"/>
    <property type="match status" value="1"/>
</dbReference>
<keyword evidence="3 8" id="KW-0812">Transmembrane</keyword>
<evidence type="ECO:0000256" key="5">
    <source>
        <dbReference type="ARBA" id="ARBA00023136"/>
    </source>
</evidence>
<feature type="coiled-coil region" evidence="7">
    <location>
        <begin position="370"/>
        <end position="397"/>
    </location>
</feature>
<feature type="transmembrane region" description="Helical" evidence="8">
    <location>
        <begin position="159"/>
        <end position="183"/>
    </location>
</feature>
<keyword evidence="9" id="KW-0732">Signal</keyword>
<dbReference type="GO" id="GO:0015485">
    <property type="term" value="F:cholesterol binding"/>
    <property type="evidence" value="ECO:0007669"/>
    <property type="project" value="TreeGrafter"/>
</dbReference>
<feature type="transmembrane region" description="Helical" evidence="8">
    <location>
        <begin position="787"/>
        <end position="807"/>
    </location>
</feature>
<dbReference type="GO" id="GO:0048550">
    <property type="term" value="P:negative regulation of pinocytosis"/>
    <property type="evidence" value="ECO:0007669"/>
    <property type="project" value="Ensembl"/>
</dbReference>
<name>A0A670IQP9_PODMU</name>
<dbReference type="CTD" id="150696"/>
<evidence type="ECO:0000313" key="10">
    <source>
        <dbReference type="Ensembl" id="ENSPMRP00000014026.1"/>
    </source>
</evidence>
<dbReference type="OrthoDB" id="6229420at2759"/>
<evidence type="ECO:0000256" key="3">
    <source>
        <dbReference type="ARBA" id="ARBA00022692"/>
    </source>
</evidence>
<dbReference type="GO" id="GO:0005929">
    <property type="term" value="C:cilium"/>
    <property type="evidence" value="ECO:0007669"/>
    <property type="project" value="TreeGrafter"/>
</dbReference>
<feature type="chain" id="PRO_5025690029" evidence="9">
    <location>
        <begin position="36"/>
        <end position="841"/>
    </location>
</feature>
<dbReference type="GO" id="GO:2001287">
    <property type="term" value="P:negative regulation of caveolin-mediated endocytosis"/>
    <property type="evidence" value="ECO:0007669"/>
    <property type="project" value="Ensembl"/>
</dbReference>
<gene>
    <name evidence="10" type="primary">PROM2</name>
</gene>
<accession>A0A670IQP9</accession>